<dbReference type="RefSeq" id="WP_144230348.1">
    <property type="nucleotide sequence ID" value="NZ_CBCRVV010000035.1"/>
</dbReference>
<accession>A0A556QJ00</accession>
<evidence type="ECO:0000313" key="1">
    <source>
        <dbReference type="EMBL" id="TSJ76591.1"/>
    </source>
</evidence>
<protein>
    <submittedName>
        <fullName evidence="1">Uncharacterized protein</fullName>
    </submittedName>
</protein>
<gene>
    <name evidence="1" type="ORF">FPL22_10700</name>
</gene>
<organism evidence="1 2">
    <name type="scientific">Rariglobus hedericola</name>
    <dbReference type="NCBI Taxonomy" id="2597822"/>
    <lineage>
        <taxon>Bacteria</taxon>
        <taxon>Pseudomonadati</taxon>
        <taxon>Verrucomicrobiota</taxon>
        <taxon>Opitutia</taxon>
        <taxon>Opitutales</taxon>
        <taxon>Opitutaceae</taxon>
        <taxon>Rariglobus</taxon>
    </lineage>
</organism>
<dbReference type="OrthoDB" id="5638364at2"/>
<proteinExistence type="predicted"/>
<name>A0A556QJ00_9BACT</name>
<dbReference type="AlphaFoldDB" id="A0A556QJ00"/>
<dbReference type="EMBL" id="VMBG01000002">
    <property type="protein sequence ID" value="TSJ76591.1"/>
    <property type="molecule type" value="Genomic_DNA"/>
</dbReference>
<keyword evidence="2" id="KW-1185">Reference proteome</keyword>
<dbReference type="Proteomes" id="UP000315648">
    <property type="component" value="Unassembled WGS sequence"/>
</dbReference>
<reference evidence="1 2" key="1">
    <citation type="submission" date="2019-07" db="EMBL/GenBank/DDBJ databases">
        <title>Description of 53C-WASEF.</title>
        <authorList>
            <person name="Pitt A."/>
            <person name="Hahn M.W."/>
        </authorList>
    </citation>
    <scope>NUCLEOTIDE SEQUENCE [LARGE SCALE GENOMIC DNA]</scope>
    <source>
        <strain evidence="1 2">53C-WASEF</strain>
    </source>
</reference>
<evidence type="ECO:0000313" key="2">
    <source>
        <dbReference type="Proteomes" id="UP000315648"/>
    </source>
</evidence>
<sequence>MKVMFTPKEFTRLLELVHLGMRTVEGRQGDVGPHVERYVEIEQKLYELATPLGCADLVDVGSDGLLGPSERLLNDERMAKIAGDYDNDTFWHELVTRMADRDLATDQARQSMLGNGGPAIDADARLRKLEDAYWDEFEKNDLANVILLRGGRG</sequence>
<comment type="caution">
    <text evidence="1">The sequence shown here is derived from an EMBL/GenBank/DDBJ whole genome shotgun (WGS) entry which is preliminary data.</text>
</comment>